<feature type="domain" description="Glucose-methanol-choline oxidoreductase C-terminal" evidence="6">
    <location>
        <begin position="402"/>
        <end position="518"/>
    </location>
</feature>
<keyword evidence="3" id="KW-0274">FAD</keyword>
<dbReference type="SUPFAM" id="SSF51905">
    <property type="entry name" value="FAD/NAD(P)-binding domain"/>
    <property type="match status" value="1"/>
</dbReference>
<dbReference type="Gene3D" id="3.50.50.60">
    <property type="entry name" value="FAD/NAD(P)-binding domain"/>
    <property type="match status" value="2"/>
</dbReference>
<dbReference type="Pfam" id="PF00732">
    <property type="entry name" value="GMC_oxred_N"/>
    <property type="match status" value="1"/>
</dbReference>
<evidence type="ECO:0000313" key="8">
    <source>
        <dbReference type="Proteomes" id="UP000214603"/>
    </source>
</evidence>
<dbReference type="AlphaFoldDB" id="A0A225MA74"/>
<evidence type="ECO:0000256" key="1">
    <source>
        <dbReference type="ARBA" id="ARBA00010790"/>
    </source>
</evidence>
<evidence type="ECO:0000256" key="2">
    <source>
        <dbReference type="ARBA" id="ARBA00022630"/>
    </source>
</evidence>
<name>A0A225MA74_9BURK</name>
<reference evidence="8" key="1">
    <citation type="submission" date="2017-06" db="EMBL/GenBank/DDBJ databases">
        <title>Herbaspirillum phytohormonus sp. nov., isolated from the root nodule of Robinia pseudoacacia in lead-zinc mine.</title>
        <authorList>
            <person name="Fan M."/>
            <person name="Lin Y."/>
        </authorList>
    </citation>
    <scope>NUCLEOTIDE SEQUENCE [LARGE SCALE GENOMIC DNA]</scope>
    <source>
        <strain evidence="8">SC-089</strain>
    </source>
</reference>
<evidence type="ECO:0000256" key="3">
    <source>
        <dbReference type="ARBA" id="ARBA00022827"/>
    </source>
</evidence>
<dbReference type="RefSeq" id="WP_088604617.1">
    <property type="nucleotide sequence ID" value="NZ_NJIH01000009.1"/>
</dbReference>
<gene>
    <name evidence="7" type="ORF">CEY11_17120</name>
</gene>
<dbReference type="OrthoDB" id="9787779at2"/>
<dbReference type="InterPro" id="IPR036188">
    <property type="entry name" value="FAD/NAD-bd_sf"/>
</dbReference>
<evidence type="ECO:0000259" key="6">
    <source>
        <dbReference type="Pfam" id="PF05199"/>
    </source>
</evidence>
<proteinExistence type="inferred from homology"/>
<evidence type="ECO:0000313" key="7">
    <source>
        <dbReference type="EMBL" id="OWT57612.1"/>
    </source>
</evidence>
<comment type="similarity">
    <text evidence="1">Belongs to the GMC oxidoreductase family.</text>
</comment>
<dbReference type="PANTHER" id="PTHR46056">
    <property type="entry name" value="LONG-CHAIN-ALCOHOL OXIDASE"/>
    <property type="match status" value="1"/>
</dbReference>
<dbReference type="Proteomes" id="UP000214603">
    <property type="component" value="Unassembled WGS sequence"/>
</dbReference>
<protein>
    <submittedName>
        <fullName evidence="7">2-keto-gluconate dehydrogenase</fullName>
    </submittedName>
</protein>
<feature type="domain" description="Glucose-methanol-choline oxidoreductase N-terminal" evidence="5">
    <location>
        <begin position="97"/>
        <end position="316"/>
    </location>
</feature>
<dbReference type="InterPro" id="IPR000172">
    <property type="entry name" value="GMC_OxRdtase_N"/>
</dbReference>
<comment type="caution">
    <text evidence="7">The sequence shown here is derived from an EMBL/GenBank/DDBJ whole genome shotgun (WGS) entry which is preliminary data.</text>
</comment>
<keyword evidence="2" id="KW-0285">Flavoprotein</keyword>
<evidence type="ECO:0000256" key="4">
    <source>
        <dbReference type="ARBA" id="ARBA00023002"/>
    </source>
</evidence>
<organism evidence="7 8">
    <name type="scientific">Candidimonas nitroreducens</name>
    <dbReference type="NCBI Taxonomy" id="683354"/>
    <lineage>
        <taxon>Bacteria</taxon>
        <taxon>Pseudomonadati</taxon>
        <taxon>Pseudomonadota</taxon>
        <taxon>Betaproteobacteria</taxon>
        <taxon>Burkholderiales</taxon>
        <taxon>Alcaligenaceae</taxon>
        <taxon>Candidimonas</taxon>
    </lineage>
</organism>
<evidence type="ECO:0000259" key="5">
    <source>
        <dbReference type="Pfam" id="PF00732"/>
    </source>
</evidence>
<dbReference type="EMBL" id="NJIH01000009">
    <property type="protein sequence ID" value="OWT57612.1"/>
    <property type="molecule type" value="Genomic_DNA"/>
</dbReference>
<dbReference type="SUPFAM" id="SSF54373">
    <property type="entry name" value="FAD-linked reductases, C-terminal domain"/>
    <property type="match status" value="1"/>
</dbReference>
<keyword evidence="8" id="KW-1185">Reference proteome</keyword>
<dbReference type="GO" id="GO:0016614">
    <property type="term" value="F:oxidoreductase activity, acting on CH-OH group of donors"/>
    <property type="evidence" value="ECO:0007669"/>
    <property type="project" value="InterPro"/>
</dbReference>
<keyword evidence="4" id="KW-0560">Oxidoreductase</keyword>
<accession>A0A225MA74</accession>
<dbReference type="PANTHER" id="PTHR46056:SF12">
    <property type="entry name" value="LONG-CHAIN-ALCOHOL OXIDASE"/>
    <property type="match status" value="1"/>
</dbReference>
<dbReference type="InterPro" id="IPR007867">
    <property type="entry name" value="GMC_OxRtase_C"/>
</dbReference>
<sequence length="534" mass="58554">MTQAQTQLEAQHGVKFALDDDHVVVIIGSGAGGGTLANELAQKGVDVVVLEAGSLHTRKDFLTDEWGSFQQLAWLDKRTASGSWRVAKDFPNLPAWICKTVGGTSVHWAGASLRIQPHELKARSTYGQLAGATLLDWPLTREELDPYYDRAEKKMGVTRTNGWPGLPGNNNFKVMYAGATKLGYKKCNTGRMAINSVAHDGRTHCFQRGFCFQGCRFGAKWSTLYTELPSAVATGHAELRTEAHVARIEHDAQGRVHAVLYYDADGKLQRQKARIVAVAGNSLETPRLLLNSHSAKFPKGLANSSDQVGRNYMRHTTGSVYATFEHKVDMFKGTTMAGIVEDEARHDPSRGFVGGYHLETISLGLPFYAAFLNPGAWGAQFTAALDQYTNTAGLWIVGEDMPRANNRITLNQTVKDQHGLPVADVYFDDHPNDEAMREHGFKQSEALYKAAGAKQVYRVPPYPSTHNLGTSRMSARPEDGVVNKHGQAHDIPNLFVSDGSQFTTGAAENPTLTIVTLAIRQAEYIAGQMQQRAI</sequence>
<dbReference type="GO" id="GO:0050660">
    <property type="term" value="F:flavin adenine dinucleotide binding"/>
    <property type="evidence" value="ECO:0007669"/>
    <property type="project" value="InterPro"/>
</dbReference>
<dbReference type="Pfam" id="PF05199">
    <property type="entry name" value="GMC_oxred_C"/>
    <property type="match status" value="1"/>
</dbReference>